<accession>A0ABQ3C8Q1</accession>
<evidence type="ECO:0000313" key="2">
    <source>
        <dbReference type="EMBL" id="GGZ70843.1"/>
    </source>
</evidence>
<dbReference type="Proteomes" id="UP000643403">
    <property type="component" value="Unassembled WGS sequence"/>
</dbReference>
<dbReference type="RefSeq" id="WP_268244888.1">
    <property type="nucleotide sequence ID" value="NZ_BMXY01000004.1"/>
</dbReference>
<sequence length="134" mass="14292">MAVGTSARAPGFTLLEMIVVLAILGLTTAIVAPAVLRGIDAWKRRGELDALINQVRGLPAEARSAGRTLEISDEVLAGESPPLTVAPEFRLTTKNPWKVRHNGVCDSAELQLASESREVRIAVDAPFCDAHVVP</sequence>
<comment type="caution">
    <text evidence="2">The sequence shown here is derived from an EMBL/GenBank/DDBJ whole genome shotgun (WGS) entry which is preliminary data.</text>
</comment>
<evidence type="ECO:0000256" key="1">
    <source>
        <dbReference type="SAM" id="Phobius"/>
    </source>
</evidence>
<evidence type="ECO:0000313" key="3">
    <source>
        <dbReference type="Proteomes" id="UP000643403"/>
    </source>
</evidence>
<dbReference type="SUPFAM" id="SSF54523">
    <property type="entry name" value="Pili subunits"/>
    <property type="match status" value="1"/>
</dbReference>
<keyword evidence="1" id="KW-0812">Transmembrane</keyword>
<dbReference type="Gene3D" id="3.30.700.10">
    <property type="entry name" value="Glycoprotein, Type 4 Pilin"/>
    <property type="match status" value="1"/>
</dbReference>
<reference evidence="3" key="1">
    <citation type="journal article" date="2019" name="Int. J. Syst. Evol. Microbiol.">
        <title>The Global Catalogue of Microorganisms (GCM) 10K type strain sequencing project: providing services to taxonomists for standard genome sequencing and annotation.</title>
        <authorList>
            <consortium name="The Broad Institute Genomics Platform"/>
            <consortium name="The Broad Institute Genome Sequencing Center for Infectious Disease"/>
            <person name="Wu L."/>
            <person name="Ma J."/>
        </authorList>
    </citation>
    <scope>NUCLEOTIDE SEQUENCE [LARGE SCALE GENOMIC DNA]</scope>
    <source>
        <strain evidence="3">KCTC 22558</strain>
    </source>
</reference>
<gene>
    <name evidence="2" type="ORF">GCM10008101_26510</name>
</gene>
<dbReference type="InterPro" id="IPR012902">
    <property type="entry name" value="N_methyl_site"/>
</dbReference>
<protein>
    <recommendedName>
        <fullName evidence="4">Prepilin-type N-terminal cleavage/methylation domain-containing protein</fullName>
    </recommendedName>
</protein>
<dbReference type="EMBL" id="BMXY01000004">
    <property type="protein sequence ID" value="GGZ70843.1"/>
    <property type="molecule type" value="Genomic_DNA"/>
</dbReference>
<proteinExistence type="predicted"/>
<dbReference type="NCBIfam" id="TIGR02532">
    <property type="entry name" value="IV_pilin_GFxxxE"/>
    <property type="match status" value="1"/>
</dbReference>
<dbReference type="Pfam" id="PF07963">
    <property type="entry name" value="N_methyl"/>
    <property type="match status" value="1"/>
</dbReference>
<keyword evidence="3" id="KW-1185">Reference proteome</keyword>
<keyword evidence="1" id="KW-0472">Membrane</keyword>
<feature type="transmembrane region" description="Helical" evidence="1">
    <location>
        <begin position="12"/>
        <end position="36"/>
    </location>
</feature>
<keyword evidence="1" id="KW-1133">Transmembrane helix</keyword>
<dbReference type="InterPro" id="IPR045584">
    <property type="entry name" value="Pilin-like"/>
</dbReference>
<evidence type="ECO:0008006" key="4">
    <source>
        <dbReference type="Google" id="ProtNLM"/>
    </source>
</evidence>
<name>A0ABQ3C8Q1_9GAMM</name>
<organism evidence="2 3">
    <name type="scientific">Cognatilysobacter xinjiangensis</name>
    <dbReference type="NCBI Taxonomy" id="546892"/>
    <lineage>
        <taxon>Bacteria</taxon>
        <taxon>Pseudomonadati</taxon>
        <taxon>Pseudomonadota</taxon>
        <taxon>Gammaproteobacteria</taxon>
        <taxon>Lysobacterales</taxon>
        <taxon>Lysobacteraceae</taxon>
        <taxon>Cognatilysobacter</taxon>
    </lineage>
</organism>